<keyword evidence="11" id="KW-0010">Activator</keyword>
<feature type="compositionally biased region" description="Polar residues" evidence="18">
    <location>
        <begin position="849"/>
        <end position="858"/>
    </location>
</feature>
<accession>A0A9D2XV76</accession>
<evidence type="ECO:0000256" key="1">
    <source>
        <dbReference type="ARBA" id="ARBA00004173"/>
    </source>
</evidence>
<dbReference type="Gene3D" id="1.10.10.60">
    <property type="entry name" value="Homeodomain-like"/>
    <property type="match status" value="1"/>
</dbReference>
<keyword evidence="5" id="KW-0678">Repressor</keyword>
<dbReference type="InterPro" id="IPR009057">
    <property type="entry name" value="Homeodomain-like_sf"/>
</dbReference>
<feature type="compositionally biased region" description="Basic and acidic residues" evidence="18">
    <location>
        <begin position="405"/>
        <end position="435"/>
    </location>
</feature>
<feature type="region of interest" description="Disordered" evidence="18">
    <location>
        <begin position="160"/>
        <end position="489"/>
    </location>
</feature>
<evidence type="ECO:0000256" key="12">
    <source>
        <dbReference type="ARBA" id="ARBA00023163"/>
    </source>
</evidence>
<comment type="subcellular location">
    <subcellularLocation>
        <location evidence="3">Cytoplasm</location>
    </subcellularLocation>
    <subcellularLocation>
        <location evidence="1">Mitochondrion</location>
    </subcellularLocation>
    <subcellularLocation>
        <location evidence="2">Nucleus</location>
        <location evidence="2">PML body</location>
    </subcellularLocation>
</comment>
<feature type="compositionally biased region" description="Basic and acidic residues" evidence="18">
    <location>
        <begin position="912"/>
        <end position="926"/>
    </location>
</feature>
<evidence type="ECO:0000256" key="3">
    <source>
        <dbReference type="ARBA" id="ARBA00004496"/>
    </source>
</evidence>
<organism evidence="19 20">
    <name type="scientific">Nothobranchius furzeri</name>
    <name type="common">Turquoise killifish</name>
    <dbReference type="NCBI Taxonomy" id="105023"/>
    <lineage>
        <taxon>Eukaryota</taxon>
        <taxon>Metazoa</taxon>
        <taxon>Chordata</taxon>
        <taxon>Craniata</taxon>
        <taxon>Vertebrata</taxon>
        <taxon>Euteleostomi</taxon>
        <taxon>Actinopterygii</taxon>
        <taxon>Neopterygii</taxon>
        <taxon>Teleostei</taxon>
        <taxon>Neoteleostei</taxon>
        <taxon>Acanthomorphata</taxon>
        <taxon>Ovalentaria</taxon>
        <taxon>Atherinomorphae</taxon>
        <taxon>Cyprinodontiformes</taxon>
        <taxon>Nothobranchiidae</taxon>
        <taxon>Nothobranchius</taxon>
    </lineage>
</organism>
<feature type="compositionally biased region" description="Polar residues" evidence="18">
    <location>
        <begin position="171"/>
        <end position="187"/>
    </location>
</feature>
<feature type="region of interest" description="Disordered" evidence="18">
    <location>
        <begin position="875"/>
        <end position="939"/>
    </location>
</feature>
<feature type="compositionally biased region" description="Polar residues" evidence="18">
    <location>
        <begin position="574"/>
        <end position="597"/>
    </location>
</feature>
<dbReference type="GO" id="GO:0036337">
    <property type="term" value="P:Fas signaling pathway"/>
    <property type="evidence" value="ECO:0007669"/>
    <property type="project" value="TreeGrafter"/>
</dbReference>
<evidence type="ECO:0000313" key="19">
    <source>
        <dbReference type="EMBL" id="KAF7208925.1"/>
    </source>
</evidence>
<feature type="compositionally biased region" description="Basic and acidic residues" evidence="18">
    <location>
        <begin position="355"/>
        <end position="393"/>
    </location>
</feature>
<gene>
    <name evidence="19" type="primary">casp8ap2</name>
    <name evidence="19" type="ORF">G4P62_018203</name>
</gene>
<reference evidence="19" key="1">
    <citation type="submission" date="2020-03" db="EMBL/GenBank/DDBJ databases">
        <title>Intra-Species Differences in Population Size shape Life History and Genome Evolution.</title>
        <authorList>
            <person name="Willemsen D."/>
            <person name="Cui R."/>
            <person name="Valenzano D.R."/>
        </authorList>
    </citation>
    <scope>NUCLEOTIDE SEQUENCE</scope>
    <source>
        <strain evidence="19">GRZ</strain>
        <tissue evidence="19">Whole</tissue>
    </source>
</reference>
<feature type="compositionally biased region" description="Basic and acidic residues" evidence="18">
    <location>
        <begin position="160"/>
        <end position="169"/>
    </location>
</feature>
<feature type="coiled-coil region" evidence="17">
    <location>
        <begin position="89"/>
        <end position="130"/>
    </location>
</feature>
<evidence type="ECO:0000313" key="20">
    <source>
        <dbReference type="Proteomes" id="UP000822369"/>
    </source>
</evidence>
<dbReference type="InterPro" id="IPR039674">
    <property type="entry name" value="FLASH"/>
</dbReference>
<feature type="compositionally biased region" description="Basic and acidic residues" evidence="18">
    <location>
        <begin position="312"/>
        <end position="326"/>
    </location>
</feature>
<keyword evidence="10" id="KW-0496">Mitochondrion</keyword>
<evidence type="ECO:0000256" key="2">
    <source>
        <dbReference type="ARBA" id="ARBA00004322"/>
    </source>
</evidence>
<feature type="region of interest" description="Disordered" evidence="18">
    <location>
        <begin position="1498"/>
        <end position="1541"/>
    </location>
</feature>
<keyword evidence="7" id="KW-0053">Apoptosis</keyword>
<dbReference type="EMBL" id="JAAVVJ010000014">
    <property type="protein sequence ID" value="KAF7208925.1"/>
    <property type="molecule type" value="Genomic_DNA"/>
</dbReference>
<proteinExistence type="predicted"/>
<keyword evidence="4" id="KW-0963">Cytoplasm</keyword>
<feature type="region of interest" description="Disordered" evidence="18">
    <location>
        <begin position="1080"/>
        <end position="1176"/>
    </location>
</feature>
<comment type="caution">
    <text evidence="19">The sequence shown here is derived from an EMBL/GenBank/DDBJ whole genome shotgun (WGS) entry which is preliminary data.</text>
</comment>
<dbReference type="GO" id="GO:0016605">
    <property type="term" value="C:PML body"/>
    <property type="evidence" value="ECO:0007669"/>
    <property type="project" value="UniProtKB-SubCell"/>
</dbReference>
<evidence type="ECO:0000256" key="10">
    <source>
        <dbReference type="ARBA" id="ARBA00023128"/>
    </source>
</evidence>
<feature type="compositionally biased region" description="Low complexity" evidence="18">
    <location>
        <begin position="678"/>
        <end position="690"/>
    </location>
</feature>
<feature type="region of interest" description="Disordered" evidence="18">
    <location>
        <begin position="819"/>
        <end position="863"/>
    </location>
</feature>
<feature type="compositionally biased region" description="Pro residues" evidence="18">
    <location>
        <begin position="189"/>
        <end position="200"/>
    </location>
</feature>
<evidence type="ECO:0000256" key="15">
    <source>
        <dbReference type="ARBA" id="ARBA00069865"/>
    </source>
</evidence>
<keyword evidence="12" id="KW-0804">Transcription</keyword>
<dbReference type="PANTHER" id="PTHR15489:SF2">
    <property type="entry name" value="CASP8-ASSOCIATED PROTEIN 2"/>
    <property type="match status" value="1"/>
</dbReference>
<evidence type="ECO:0000256" key="7">
    <source>
        <dbReference type="ARBA" id="ARBA00022703"/>
    </source>
</evidence>
<feature type="region of interest" description="Disordered" evidence="18">
    <location>
        <begin position="714"/>
        <end position="737"/>
    </location>
</feature>
<keyword evidence="8" id="KW-0007">Acetylation</keyword>
<keyword evidence="6" id="KW-0597">Phosphoprotein</keyword>
<evidence type="ECO:0000256" key="5">
    <source>
        <dbReference type="ARBA" id="ARBA00022491"/>
    </source>
</evidence>
<dbReference type="GO" id="GO:0005739">
    <property type="term" value="C:mitochondrion"/>
    <property type="evidence" value="ECO:0007669"/>
    <property type="project" value="UniProtKB-SubCell"/>
</dbReference>
<evidence type="ECO:0000256" key="11">
    <source>
        <dbReference type="ARBA" id="ARBA00023159"/>
    </source>
</evidence>
<dbReference type="GO" id="GO:0003714">
    <property type="term" value="F:transcription corepressor activity"/>
    <property type="evidence" value="ECO:0007669"/>
    <property type="project" value="TreeGrafter"/>
</dbReference>
<evidence type="ECO:0000256" key="6">
    <source>
        <dbReference type="ARBA" id="ARBA00022553"/>
    </source>
</evidence>
<feature type="compositionally biased region" description="Basic and acidic residues" evidence="18">
    <location>
        <begin position="1080"/>
        <end position="1141"/>
    </location>
</feature>
<dbReference type="PANTHER" id="PTHR15489">
    <property type="entry name" value="CASPASE 8 ASSOCIATED PROTEIN 2"/>
    <property type="match status" value="1"/>
</dbReference>
<feature type="compositionally biased region" description="Low complexity" evidence="18">
    <location>
        <begin position="215"/>
        <end position="228"/>
    </location>
</feature>
<feature type="compositionally biased region" description="Basic and acidic residues" evidence="18">
    <location>
        <begin position="229"/>
        <end position="285"/>
    </location>
</feature>
<evidence type="ECO:0000256" key="17">
    <source>
        <dbReference type="SAM" id="Coils"/>
    </source>
</evidence>
<evidence type="ECO:0000256" key="14">
    <source>
        <dbReference type="ARBA" id="ARBA00023306"/>
    </source>
</evidence>
<sequence>MQVLLTAIKRTLEKMEAGEASGCIKAFIRVSTALPPGVSEDSMDLYGDLGVGISSNADKSSPVCSELRESLDLYEDLVAEEQLSRESSYDELKSKLQEAQTQIRDLHTRLEQMEVQNLGLSKENHSLKKNISALLRTARQEVTRKDAEIQRLTQWVERGRINHPSEKNRLQHVNSSVQTSTAGSKSRPTPLPSSGLPPAPQSQKSNPSGDPAQASRKGSTSSSRSSEASSHERPTRDPESADRPTKPDKQRFRKPSESADGRRSNKDSHDSKGKRTRREDTERTSDYQSCNKRKRVEGDFLLGGSKTSSSSLEHKKEDRQDQRPDGTQKASADNIIKVLGSRGGSDYKNVKHEKHSSSKDVKNSSGQHGERNKDREGNRQKDPQRKAHRDHESSRRHHRSSHPPTSRERDKPRPKDGSKDRVDKKRPERTPKRPPEGPVTDGSSPNRKLCFMEILNLTLSPNKKSPNASPDEPAEKGAETKPDEEDSQINIRDMCVIDEVDNCHLDFDHTGPSPGPLKDTITERRMENLKDVQKEDRADSSGQIQLLDPVDQVHLVPKLVDVSEPCEDGAVVAPNSQVTDKSCSSSTLGNVPSNTSDPPAGVGEQLTGEPQRRSHDTTTGSTVMSHSEDMDISEIVAKEDCLKGGKAPAYSPPMCLQDRCSPSSTSATPGEREGTRGSDSVSSTTSLDSVPQEGVSLTEAIYILTKTDVDLREGSPGLAHPSPGCTGVSKVSSTTEEKTLPDKYNLLSVTPQKYPTKVHGSSMDMPSPVPLFHDEDSMMRTLSGLRRLPDAISPLRSPVRITKRSLVFIQNKPGHVKRLHKDFSTSAADPSSKKLDVNKDGTYPGSPSKCETQNQVTVGSDVPLSVADTDLEEGEILSESDEASSPHAPATKRPPPLEPVRNKTSAAPVLRKRSEERRVSPRETREAAGASTPSPRSRFKTVCPAASKASFSTEEEIMETFKVVRTEIRKKYMKLHKTFPKKSFYGVMDNFQKSFVEFVEGADFGQICSHPEELKSKLRKLIDSVFCKVLNNGIVKRIFEQQAVDLKQKLWDFVDIQVDYLFKDINGTLKSLCKPAKALAKDRKSSAEDRKSSAEDRKSSAEDRKSSAEDRKSSAEDRKSSAEDRKSSAEDRKSSAEDRKSGQASVEKSQCKPKEAPQPPGLNRTSSYRTGLGSRGKDIRMTSVEVNSNPPNYQNTHSVVELLPCKSPPQTPDTRISSLLVSQNSSMLDKTDFELLTEQQTSSLTYNLVRDAQMGEIFKCLLQGSDLLDSGGLGGDGMAWAFGTPRKDEERFLGITTPSKFSSPSKLLTPAKFDTPHKLLATWSSISPHRVLSPQAKHTIPLNPAVFDESCLLEVPSQNRMLLQTSQKSYSILAEDLAVSLTLPSPLKSDSHLSFLQPSSMQMGSTPDSVISAHFSEDARLDEEDATEHDIRLILDTDNSSSGNSSSVTSETLATPFVFKPDVPMRALVTEKSNDHFIVKIQHAKTSLSVSVNAEERLAEDQQPKDHGGLTDKSPDDPGAPPSDDHRPNITGDSGLGQIGNESDHHVVLLESITAQHSPPNAGEDTSTEHSPSTGCPEENLPSDLNKASGSDQYSVMGDLPENPTNPRQEPPSEEPQEPLRSSADTKCSHIQNQQSHIPQDAPESRRRPTINAAGSPGKDQKICNQIRKRKKQTEKVKDEKCRGEEESLREMTPSRKDNEESNLSPSALSPSSLSAKNLVRKKGEVVMAWTRDEDRAILVDLKKNGASRETFNALSEKLNKPSGQIAHRFYQLMKLFKKQKMDT</sequence>
<feature type="region of interest" description="Disordered" evidence="18">
    <location>
        <begin position="652"/>
        <end position="692"/>
    </location>
</feature>
<dbReference type="FunFam" id="1.10.10.60:FF:000265">
    <property type="entry name" value="CASP8-associated protein 2 isoform X1"/>
    <property type="match status" value="1"/>
</dbReference>
<dbReference type="GO" id="GO:0008625">
    <property type="term" value="P:extrinsic apoptotic signaling pathway via death domain receptors"/>
    <property type="evidence" value="ECO:0007669"/>
    <property type="project" value="TreeGrafter"/>
</dbReference>
<evidence type="ECO:0000256" key="13">
    <source>
        <dbReference type="ARBA" id="ARBA00023242"/>
    </source>
</evidence>
<evidence type="ECO:0000256" key="9">
    <source>
        <dbReference type="ARBA" id="ARBA00023015"/>
    </source>
</evidence>
<feature type="compositionally biased region" description="Low complexity" evidence="18">
    <location>
        <begin position="302"/>
        <end position="311"/>
    </location>
</feature>
<dbReference type="SUPFAM" id="SSF46689">
    <property type="entry name" value="Homeodomain-like"/>
    <property type="match status" value="1"/>
</dbReference>
<dbReference type="Pfam" id="PF21227">
    <property type="entry name" value="Myb_DNA-binding_7"/>
    <property type="match status" value="1"/>
</dbReference>
<dbReference type="KEGG" id="nfu:107395971"/>
<protein>
    <recommendedName>
        <fullName evidence="15">CASP8-associated protein 2</fullName>
    </recommendedName>
    <alternativeName>
        <fullName evidence="16">FLICE-associated huge protein</fullName>
    </alternativeName>
</protein>
<dbReference type="Proteomes" id="UP000822369">
    <property type="component" value="Chromosome 14"/>
</dbReference>
<keyword evidence="17" id="KW-0175">Coiled coil</keyword>
<name>A0A9D2XV76_NOTFU</name>
<evidence type="ECO:0000256" key="4">
    <source>
        <dbReference type="ARBA" id="ARBA00022490"/>
    </source>
</evidence>
<feature type="compositionally biased region" description="Polar residues" evidence="18">
    <location>
        <begin position="457"/>
        <end position="468"/>
    </location>
</feature>
<feature type="compositionally biased region" description="Low complexity" evidence="18">
    <location>
        <begin position="1702"/>
        <end position="1716"/>
    </location>
</feature>
<keyword evidence="13" id="KW-0539">Nucleus</keyword>
<feature type="region of interest" description="Disordered" evidence="18">
    <location>
        <begin position="1556"/>
        <end position="1717"/>
    </location>
</feature>
<feature type="compositionally biased region" description="Basic and acidic residues" evidence="18">
    <location>
        <begin position="1498"/>
        <end position="1516"/>
    </location>
</feature>
<feature type="region of interest" description="Disordered" evidence="18">
    <location>
        <begin position="572"/>
        <end position="628"/>
    </location>
</feature>
<evidence type="ECO:0000256" key="18">
    <source>
        <dbReference type="SAM" id="MobiDB-lite"/>
    </source>
</evidence>
<keyword evidence="14" id="KW-0131">Cell cycle</keyword>
<feature type="compositionally biased region" description="Polar residues" evidence="18">
    <location>
        <begin position="1625"/>
        <end position="1638"/>
    </location>
</feature>
<keyword evidence="9" id="KW-0805">Transcription regulation</keyword>
<evidence type="ECO:0000256" key="8">
    <source>
        <dbReference type="ARBA" id="ARBA00022990"/>
    </source>
</evidence>
<feature type="compositionally biased region" description="Basic and acidic residues" evidence="18">
    <location>
        <begin position="1674"/>
        <end position="1700"/>
    </location>
</feature>
<dbReference type="OrthoDB" id="1938039at2759"/>
<evidence type="ECO:0000256" key="16">
    <source>
        <dbReference type="ARBA" id="ARBA00078515"/>
    </source>
</evidence>